<keyword evidence="2" id="KW-1185">Reference proteome</keyword>
<gene>
    <name evidence="1" type="ORF">BpHYR1_005425</name>
</gene>
<evidence type="ECO:0000313" key="1">
    <source>
        <dbReference type="EMBL" id="RNA08752.1"/>
    </source>
</evidence>
<accession>A0A3M7QC02</accession>
<comment type="caution">
    <text evidence="1">The sequence shown here is derived from an EMBL/GenBank/DDBJ whole genome shotgun (WGS) entry which is preliminary data.</text>
</comment>
<sequence>MSSFKINNSISYVRNNCEQTSKPNRLYNLLTRKLIKILQQSSIYFVALFNLKFKMIIGNFVANEYFKEIIIKNKI</sequence>
<reference evidence="1 2" key="1">
    <citation type="journal article" date="2018" name="Sci. Rep.">
        <title>Genomic signatures of local adaptation to the degree of environmental predictability in rotifers.</title>
        <authorList>
            <person name="Franch-Gras L."/>
            <person name="Hahn C."/>
            <person name="Garcia-Roger E.M."/>
            <person name="Carmona M.J."/>
            <person name="Serra M."/>
            <person name="Gomez A."/>
        </authorList>
    </citation>
    <scope>NUCLEOTIDE SEQUENCE [LARGE SCALE GENOMIC DNA]</scope>
    <source>
        <strain evidence="1">HYR1</strain>
    </source>
</reference>
<proteinExistence type="predicted"/>
<protein>
    <submittedName>
        <fullName evidence="1">Uncharacterized protein</fullName>
    </submittedName>
</protein>
<dbReference type="Proteomes" id="UP000276133">
    <property type="component" value="Unassembled WGS sequence"/>
</dbReference>
<evidence type="ECO:0000313" key="2">
    <source>
        <dbReference type="Proteomes" id="UP000276133"/>
    </source>
</evidence>
<name>A0A3M7QC02_BRAPC</name>
<dbReference type="AlphaFoldDB" id="A0A3M7QC02"/>
<dbReference type="EMBL" id="REGN01006644">
    <property type="protein sequence ID" value="RNA08752.1"/>
    <property type="molecule type" value="Genomic_DNA"/>
</dbReference>
<organism evidence="1 2">
    <name type="scientific">Brachionus plicatilis</name>
    <name type="common">Marine rotifer</name>
    <name type="synonym">Brachionus muelleri</name>
    <dbReference type="NCBI Taxonomy" id="10195"/>
    <lineage>
        <taxon>Eukaryota</taxon>
        <taxon>Metazoa</taxon>
        <taxon>Spiralia</taxon>
        <taxon>Gnathifera</taxon>
        <taxon>Rotifera</taxon>
        <taxon>Eurotatoria</taxon>
        <taxon>Monogononta</taxon>
        <taxon>Pseudotrocha</taxon>
        <taxon>Ploima</taxon>
        <taxon>Brachionidae</taxon>
        <taxon>Brachionus</taxon>
    </lineage>
</organism>